<comment type="caution">
    <text evidence="4">The sequence shown here is derived from an EMBL/GenBank/DDBJ whole genome shotgun (WGS) entry which is preliminary data.</text>
</comment>
<name>A0A420G0G3_9SPHI</name>
<feature type="chain" id="PRO_5019162105" description="Outer membrane protein beta-barrel domain-containing protein" evidence="2">
    <location>
        <begin position="22"/>
        <end position="194"/>
    </location>
</feature>
<reference evidence="4 5" key="1">
    <citation type="submission" date="2016-07" db="EMBL/GenBank/DDBJ databases">
        <title>Genome analysis of Sphingobacterium siyangense T12B17.</title>
        <authorList>
            <person name="Xu D."/>
            <person name="Su Y."/>
            <person name="Zheng S."/>
        </authorList>
    </citation>
    <scope>NUCLEOTIDE SEQUENCE [LARGE SCALE GENOMIC DNA]</scope>
    <source>
        <strain evidence="4 5">T12B17</strain>
    </source>
</reference>
<feature type="signal peptide" evidence="2">
    <location>
        <begin position="1"/>
        <end position="21"/>
    </location>
</feature>
<dbReference type="InterPro" id="IPR011250">
    <property type="entry name" value="OMP/PagP_B-barrel"/>
</dbReference>
<keyword evidence="1 2" id="KW-0732">Signal</keyword>
<sequence length="194" mass="21104">MNRKILLSTFLLFCSAGAAFAQQKGTSDISVTVGAATSTDLANLFTNIIAESFTGGAYSTKNFKAGPTFGLTYRYAIANRWMVQADGFYQKMSEDLYVNNEKNGDLKYSYITVGLGTDYRYISKEYFQMYSGAAVAYTSESIDYAGQGEAPKGDGFFNYQVTAAGFRVGKKLAGFAELGFGYKGIANVGVSYQF</sequence>
<proteinExistence type="predicted"/>
<dbReference type="EMBL" id="MCAQ01000007">
    <property type="protein sequence ID" value="RKF38680.1"/>
    <property type="molecule type" value="Genomic_DNA"/>
</dbReference>
<protein>
    <recommendedName>
        <fullName evidence="3">Outer membrane protein beta-barrel domain-containing protein</fullName>
    </recommendedName>
</protein>
<feature type="domain" description="Outer membrane protein beta-barrel" evidence="3">
    <location>
        <begin position="9"/>
        <end position="171"/>
    </location>
</feature>
<dbReference type="Pfam" id="PF13505">
    <property type="entry name" value="OMP_b-brl"/>
    <property type="match status" value="1"/>
</dbReference>
<dbReference type="InterPro" id="IPR027385">
    <property type="entry name" value="Beta-barrel_OMP"/>
</dbReference>
<evidence type="ECO:0000313" key="5">
    <source>
        <dbReference type="Proteomes" id="UP000286402"/>
    </source>
</evidence>
<keyword evidence="5" id="KW-1185">Reference proteome</keyword>
<dbReference type="SUPFAM" id="SSF56925">
    <property type="entry name" value="OMPA-like"/>
    <property type="match status" value="1"/>
</dbReference>
<dbReference type="Proteomes" id="UP000286402">
    <property type="component" value="Unassembled WGS sequence"/>
</dbReference>
<gene>
    <name evidence="4" type="ORF">BCY89_26820</name>
</gene>
<organism evidence="4 5">
    <name type="scientific">Sphingobacterium siyangense</name>
    <dbReference type="NCBI Taxonomy" id="459529"/>
    <lineage>
        <taxon>Bacteria</taxon>
        <taxon>Pseudomonadati</taxon>
        <taxon>Bacteroidota</taxon>
        <taxon>Sphingobacteriia</taxon>
        <taxon>Sphingobacteriales</taxon>
        <taxon>Sphingobacteriaceae</taxon>
        <taxon>Sphingobacterium</taxon>
    </lineage>
</organism>
<dbReference type="AlphaFoldDB" id="A0A420G0G3"/>
<evidence type="ECO:0000256" key="1">
    <source>
        <dbReference type="ARBA" id="ARBA00022729"/>
    </source>
</evidence>
<accession>A0A420G0G3</accession>
<evidence type="ECO:0000259" key="3">
    <source>
        <dbReference type="Pfam" id="PF13505"/>
    </source>
</evidence>
<evidence type="ECO:0000256" key="2">
    <source>
        <dbReference type="SAM" id="SignalP"/>
    </source>
</evidence>
<evidence type="ECO:0000313" key="4">
    <source>
        <dbReference type="EMBL" id="RKF38680.1"/>
    </source>
</evidence>
<dbReference type="RefSeq" id="WP_120333810.1">
    <property type="nucleotide sequence ID" value="NZ_MCAQ01000007.1"/>
</dbReference>